<reference evidence="3" key="1">
    <citation type="submission" date="2015-01" db="EMBL/GenBank/DDBJ databases">
        <authorList>
            <person name="Manzoor Shahid"/>
            <person name="Zubair Saima"/>
        </authorList>
    </citation>
    <scope>NUCLEOTIDE SEQUENCE [LARGE SCALE GENOMIC DNA]</scope>
    <source>
        <strain evidence="3">Sp3</strain>
    </source>
</reference>
<evidence type="ECO:0000256" key="1">
    <source>
        <dbReference type="SAM" id="Phobius"/>
    </source>
</evidence>
<evidence type="ECO:0000313" key="2">
    <source>
        <dbReference type="EMBL" id="CEO89985.1"/>
    </source>
</evidence>
<dbReference type="EMBL" id="CDRZ01000267">
    <property type="protein sequence ID" value="CEO89985.1"/>
    <property type="molecule type" value="Genomic_DNA"/>
</dbReference>
<keyword evidence="1" id="KW-0472">Membrane</keyword>
<sequence length="304" mass="33339">MRQWRVGTISMGLVLIGTGLSLFIAKINNKAVFDAVVKWWPLTFVLLGLEVLILSCCRKDNTPVKYDLFSIFIILLIVFCGLGLYGLDSIGVTGKINNYLTSQDYHIRSSTIDIAVAPDTNKLVINAPFCDLKIQTCESTEISSYSYALARADSQKVAQNLVNKGVRVESNTSGKTQYISFKLPAAEGVRTTEYTLFIPQNLDVEVHDGHMVQIYADQLDNNWKIAGHGDLQIFIPHQADLTIKAVVDENTSLGGSVKWEETGTIDNNNDSSNAKKLAQVKLGTGTQSMDIILDSGSSVSVNQL</sequence>
<name>A0A0B7MIW3_9FIRM</name>
<dbReference type="Proteomes" id="UP000046155">
    <property type="component" value="Unassembled WGS sequence"/>
</dbReference>
<accession>A0A0B7MIW3</accession>
<feature type="transmembrane region" description="Helical" evidence="1">
    <location>
        <begin position="68"/>
        <end position="87"/>
    </location>
</feature>
<evidence type="ECO:0008006" key="4">
    <source>
        <dbReference type="Google" id="ProtNLM"/>
    </source>
</evidence>
<keyword evidence="1" id="KW-0812">Transmembrane</keyword>
<evidence type="ECO:0000313" key="3">
    <source>
        <dbReference type="Proteomes" id="UP000046155"/>
    </source>
</evidence>
<keyword evidence="3" id="KW-1185">Reference proteome</keyword>
<dbReference type="OrthoDB" id="1707123at2"/>
<gene>
    <name evidence="2" type="ORF">SSCH_680017</name>
</gene>
<proteinExistence type="predicted"/>
<dbReference type="AlphaFoldDB" id="A0A0B7MIW3"/>
<keyword evidence="1" id="KW-1133">Transmembrane helix</keyword>
<dbReference type="RefSeq" id="WP_156972284.1">
    <property type="nucleotide sequence ID" value="NZ_CDRZ01000267.1"/>
</dbReference>
<protein>
    <recommendedName>
        <fullName evidence="4">DUF5668 domain-containing protein</fullName>
    </recommendedName>
</protein>
<feature type="transmembrane region" description="Helical" evidence="1">
    <location>
        <begin position="7"/>
        <end position="27"/>
    </location>
</feature>
<feature type="transmembrane region" description="Helical" evidence="1">
    <location>
        <begin position="39"/>
        <end position="56"/>
    </location>
</feature>
<organism evidence="2 3">
    <name type="scientific">Syntrophaceticus schinkii</name>
    <dbReference type="NCBI Taxonomy" id="499207"/>
    <lineage>
        <taxon>Bacteria</taxon>
        <taxon>Bacillati</taxon>
        <taxon>Bacillota</taxon>
        <taxon>Clostridia</taxon>
        <taxon>Thermoanaerobacterales</taxon>
        <taxon>Thermoanaerobacterales Family III. Incertae Sedis</taxon>
        <taxon>Syntrophaceticus</taxon>
    </lineage>
</organism>